<protein>
    <recommendedName>
        <fullName evidence="5">Pyridine nucleotide-disulfide oxidoreductase domain-containing protein 2</fullName>
    </recommendedName>
</protein>
<dbReference type="SUPFAM" id="SSF51905">
    <property type="entry name" value="FAD/NAD(P)-binding domain"/>
    <property type="match status" value="1"/>
</dbReference>
<dbReference type="GO" id="GO:0005759">
    <property type="term" value="C:mitochondrial matrix"/>
    <property type="evidence" value="ECO:0007669"/>
    <property type="project" value="UniProtKB-SubCell"/>
</dbReference>
<keyword evidence="9" id="KW-1185">Reference proteome</keyword>
<dbReference type="EMBL" id="JAOPGA020000385">
    <property type="protein sequence ID" value="KAL0478428.1"/>
    <property type="molecule type" value="Genomic_DNA"/>
</dbReference>
<evidence type="ECO:0000256" key="2">
    <source>
        <dbReference type="ARBA" id="ARBA00006046"/>
    </source>
</evidence>
<dbReference type="GO" id="GO:0016491">
    <property type="term" value="F:oxidoreductase activity"/>
    <property type="evidence" value="ECO:0007669"/>
    <property type="project" value="InterPro"/>
</dbReference>
<comment type="subunit">
    <text evidence="4">Interacts with COX5B; this interaction may contribute to localize PYROXD2 to the inner face of the inner mitochondrial membrane.</text>
</comment>
<dbReference type="EMBL" id="JAOPGA020001645">
    <property type="protein sequence ID" value="KAL0490129.1"/>
    <property type="molecule type" value="Genomic_DNA"/>
</dbReference>
<dbReference type="PANTHER" id="PTHR10668:SF103">
    <property type="entry name" value="PYRIDINE NUCLEOTIDE-DISULFIDE OXIDOREDUCTASE DOMAIN-CONTAINING PROTEIN 2"/>
    <property type="match status" value="1"/>
</dbReference>
<accession>A0AAW2ZLD7</accession>
<evidence type="ECO:0000256" key="1">
    <source>
        <dbReference type="ARBA" id="ARBA00004305"/>
    </source>
</evidence>
<evidence type="ECO:0000256" key="5">
    <source>
        <dbReference type="ARBA" id="ARBA00040298"/>
    </source>
</evidence>
<gene>
    <name evidence="7" type="ORF">AKO1_000151</name>
    <name evidence="8" type="ORF">AKO1_009357</name>
</gene>
<reference evidence="8 9" key="1">
    <citation type="submission" date="2024-03" db="EMBL/GenBank/DDBJ databases">
        <title>The Acrasis kona genome and developmental transcriptomes reveal deep origins of eukaryotic multicellular pathways.</title>
        <authorList>
            <person name="Sheikh S."/>
            <person name="Fu C.-J."/>
            <person name="Brown M.W."/>
            <person name="Baldauf S.L."/>
        </authorList>
    </citation>
    <scope>NUCLEOTIDE SEQUENCE [LARGE SCALE GENOMIC DNA]</scope>
    <source>
        <strain evidence="8 9">ATCC MYA-3509</strain>
    </source>
</reference>
<evidence type="ECO:0000313" key="7">
    <source>
        <dbReference type="EMBL" id="KAL0478428.1"/>
    </source>
</evidence>
<evidence type="ECO:0000313" key="8">
    <source>
        <dbReference type="EMBL" id="KAL0490129.1"/>
    </source>
</evidence>
<dbReference type="InterPro" id="IPR002937">
    <property type="entry name" value="Amino_oxidase"/>
</dbReference>
<dbReference type="Proteomes" id="UP001431209">
    <property type="component" value="Unassembled WGS sequence"/>
</dbReference>
<dbReference type="Gene3D" id="3.50.50.60">
    <property type="entry name" value="FAD/NAD(P)-binding domain"/>
    <property type="match status" value="2"/>
</dbReference>
<feature type="domain" description="Amine oxidase" evidence="6">
    <location>
        <begin position="162"/>
        <end position="402"/>
    </location>
</feature>
<evidence type="ECO:0000259" key="6">
    <source>
        <dbReference type="Pfam" id="PF01593"/>
    </source>
</evidence>
<proteinExistence type="inferred from homology"/>
<evidence type="ECO:0000313" key="9">
    <source>
        <dbReference type="Proteomes" id="UP001431209"/>
    </source>
</evidence>
<dbReference type="Pfam" id="PF13450">
    <property type="entry name" value="NAD_binding_8"/>
    <property type="match status" value="1"/>
</dbReference>
<organism evidence="8 9">
    <name type="scientific">Acrasis kona</name>
    <dbReference type="NCBI Taxonomy" id="1008807"/>
    <lineage>
        <taxon>Eukaryota</taxon>
        <taxon>Discoba</taxon>
        <taxon>Heterolobosea</taxon>
        <taxon>Tetramitia</taxon>
        <taxon>Eutetramitia</taxon>
        <taxon>Acrasidae</taxon>
        <taxon>Acrasis</taxon>
    </lineage>
</organism>
<evidence type="ECO:0000256" key="3">
    <source>
        <dbReference type="ARBA" id="ARBA00037217"/>
    </source>
</evidence>
<dbReference type="PANTHER" id="PTHR10668">
    <property type="entry name" value="PHYTOENE DEHYDROGENASE"/>
    <property type="match status" value="1"/>
</dbReference>
<dbReference type="AlphaFoldDB" id="A0AAW2ZLD7"/>
<sequence>MFTPMMRVVPLLSRRYSTKIKSASYDAIIIGGGHNGLVCSAYLKKNRPNWNVLVVERRHLIGGAAVTEEIVPGFKFSRASYLCSLFRPQILDDLKIRDKITLIGRNPSSFTPMLDGRHLFMGPDHSFNYEQVSKFSKKDADNLKPYEDMLNHYAASFEQLLDLPPFDPTSVSKGLMKGLSEQSDSIKLLMREVGKIGPSNIPEFAELLTAPASKLLRRYFESEPLISTLATDAIIGAFASPSSPGSAYVLLHHVMGDVGFGRGVWAYVKGGMGALSDAIADAARGYGVEIVTDVGVSSITTKNNKASGVILSDGTEISASKCVISNLNAYTTCNDLLSEQDKQNLMPESFMNNVRNIDFESATFKINLAVDRIPQFKCMKKMEASQHHGPEHVGTIHIGENSQQVEDAYNYARAHSEPSKVPIIEMTIPSSLDHTLAPEGKHVVQLFIQYAPYTLSKGTWDDPGRREAFANSVYDTIEQYAPGFKSSIIGQDLLSPLDLERVFGLKGGNIFHGSVGLDQLYFNRPVTGGYSRHAMPVDGLYLAGSAAHPGGGVMGAPGRNCSMVVLNKYK</sequence>
<comment type="caution">
    <text evidence="8">The sequence shown here is derived from an EMBL/GenBank/DDBJ whole genome shotgun (WGS) entry which is preliminary data.</text>
</comment>
<dbReference type="Pfam" id="PF01593">
    <property type="entry name" value="Amino_oxidase"/>
    <property type="match status" value="1"/>
</dbReference>
<comment type="function">
    <text evidence="3">Probable oxidoreductase that may play a role as regulator of mitochondrial function.</text>
</comment>
<evidence type="ECO:0000256" key="4">
    <source>
        <dbReference type="ARBA" id="ARBA00038825"/>
    </source>
</evidence>
<comment type="similarity">
    <text evidence="2">Belongs to the carotenoid/retinoid oxidoreductase family.</text>
</comment>
<comment type="subcellular location">
    <subcellularLocation>
        <location evidence="1">Mitochondrion matrix</location>
    </subcellularLocation>
</comment>
<dbReference type="InterPro" id="IPR036188">
    <property type="entry name" value="FAD/NAD-bd_sf"/>
</dbReference>
<name>A0AAW2ZLD7_9EUKA</name>